<feature type="signal peptide" evidence="8">
    <location>
        <begin position="1"/>
        <end position="29"/>
    </location>
</feature>
<comment type="caution">
    <text evidence="10">The sequence shown here is derived from an EMBL/GenBank/DDBJ whole genome shotgun (WGS) entry which is preliminary data.</text>
</comment>
<proteinExistence type="inferred from homology"/>
<dbReference type="GO" id="GO:0042597">
    <property type="term" value="C:periplasmic space"/>
    <property type="evidence" value="ECO:0007669"/>
    <property type="project" value="UniProtKB-SubCell"/>
</dbReference>
<dbReference type="NCBIfam" id="NF007636">
    <property type="entry name" value="PRK10301.1"/>
    <property type="match status" value="1"/>
</dbReference>
<evidence type="ECO:0000259" key="9">
    <source>
        <dbReference type="Pfam" id="PF04234"/>
    </source>
</evidence>
<evidence type="ECO:0000256" key="3">
    <source>
        <dbReference type="ARBA" id="ARBA00022723"/>
    </source>
</evidence>
<sequence>MSIKKLMRLRILSSACVLAAGLISQQAFAHAHLKSETPAADSQVSVAPTELTLGFSEGVEPSFSKVVLEGPNNQPVKTGDFKLATNDNTQVLIALPAPLTRGKYNVSWHVVSVDGHKTQGTYSFTVK</sequence>
<dbReference type="GO" id="GO:0006825">
    <property type="term" value="P:copper ion transport"/>
    <property type="evidence" value="ECO:0007669"/>
    <property type="project" value="InterPro"/>
</dbReference>
<evidence type="ECO:0000256" key="1">
    <source>
        <dbReference type="ARBA" id="ARBA00004418"/>
    </source>
</evidence>
<evidence type="ECO:0000256" key="8">
    <source>
        <dbReference type="SAM" id="SignalP"/>
    </source>
</evidence>
<comment type="similarity">
    <text evidence="2 7">Belongs to the CopC family.</text>
</comment>
<feature type="domain" description="CopC" evidence="9">
    <location>
        <begin position="30"/>
        <end position="126"/>
    </location>
</feature>
<dbReference type="Proteomes" id="UP000192536">
    <property type="component" value="Unassembled WGS sequence"/>
</dbReference>
<dbReference type="GO" id="GO:0046688">
    <property type="term" value="P:response to copper ion"/>
    <property type="evidence" value="ECO:0007669"/>
    <property type="project" value="UniProtKB-UniRule"/>
</dbReference>
<dbReference type="GO" id="GO:0005507">
    <property type="term" value="F:copper ion binding"/>
    <property type="evidence" value="ECO:0007669"/>
    <property type="project" value="UniProtKB-UniRule"/>
</dbReference>
<evidence type="ECO:0000256" key="7">
    <source>
        <dbReference type="RuleBase" id="RU369037"/>
    </source>
</evidence>
<comment type="subcellular location">
    <subcellularLocation>
        <location evidence="1 7">Periplasm</location>
    </subcellularLocation>
</comment>
<dbReference type="EMBL" id="MRWE01000024">
    <property type="protein sequence ID" value="ORJ24781.1"/>
    <property type="molecule type" value="Genomic_DNA"/>
</dbReference>
<dbReference type="Gene3D" id="2.60.40.1220">
    <property type="match status" value="1"/>
</dbReference>
<evidence type="ECO:0000313" key="11">
    <source>
        <dbReference type="Proteomes" id="UP000192536"/>
    </source>
</evidence>
<dbReference type="PANTHER" id="PTHR34820:SF4">
    <property type="entry name" value="INNER MEMBRANE PROTEIN YEBZ"/>
    <property type="match status" value="1"/>
</dbReference>
<dbReference type="PANTHER" id="PTHR34820">
    <property type="entry name" value="INNER MEMBRANE PROTEIN YEBZ"/>
    <property type="match status" value="1"/>
</dbReference>
<comment type="function">
    <text evidence="7">Involved in copper resistance.</text>
</comment>
<keyword evidence="3 7" id="KW-0479">Metal-binding</keyword>
<keyword evidence="11" id="KW-1185">Reference proteome</keyword>
<keyword evidence="5 7" id="KW-0574">Periplasm</keyword>
<dbReference type="InterPro" id="IPR047685">
    <property type="entry name" value="CopC-like"/>
</dbReference>
<dbReference type="RefSeq" id="WP_017493798.1">
    <property type="nucleotide sequence ID" value="NZ_CAUQAZ010000044.1"/>
</dbReference>
<accession>A0A1X0WDH2</accession>
<dbReference type="InterPro" id="IPR007348">
    <property type="entry name" value="CopC_dom"/>
</dbReference>
<reference evidence="10 11" key="1">
    <citation type="journal article" date="2017" name="Int. J. Syst. Evol. Microbiol.">
        <title>Rouxiella badensis sp. nov. and Rouxiella silvae sp. nov. isolated from peat bog soil in Germany and emendation of the genus description.</title>
        <authorList>
            <person name="Le Fleche-Mateos A."/>
            <person name="Kugler J.H."/>
            <person name="Hansen S.H."/>
            <person name="Syldatk C."/>
            <person name="Hausmann R."/>
            <person name="Lomprez F."/>
            <person name="Vandenbogaert M."/>
            <person name="Manuguerra J.C."/>
            <person name="Grimont P.A."/>
        </authorList>
    </citation>
    <scope>NUCLEOTIDE SEQUENCE [LARGE SCALE GENOMIC DNA]</scope>
    <source>
        <strain evidence="10 11">DSM 100043</strain>
    </source>
</reference>
<evidence type="ECO:0000256" key="5">
    <source>
        <dbReference type="ARBA" id="ARBA00022764"/>
    </source>
</evidence>
<gene>
    <name evidence="10" type="ORF">BS640_14750</name>
</gene>
<name>A0A1X0WDH2_9GAMM</name>
<dbReference type="GO" id="GO:0005886">
    <property type="term" value="C:plasma membrane"/>
    <property type="evidence" value="ECO:0007669"/>
    <property type="project" value="TreeGrafter"/>
</dbReference>
<evidence type="ECO:0000256" key="6">
    <source>
        <dbReference type="ARBA" id="ARBA00023008"/>
    </source>
</evidence>
<dbReference type="InterPro" id="IPR014756">
    <property type="entry name" value="Ig_E-set"/>
</dbReference>
<dbReference type="SUPFAM" id="SSF81296">
    <property type="entry name" value="E set domains"/>
    <property type="match status" value="1"/>
</dbReference>
<dbReference type="InterPro" id="IPR014755">
    <property type="entry name" value="Cu-Rt/internalin_Ig-like"/>
</dbReference>
<keyword evidence="6 7" id="KW-0186">Copper</keyword>
<feature type="chain" id="PRO_5010864405" description="Copper resistance protein C" evidence="8">
    <location>
        <begin position="30"/>
        <end position="127"/>
    </location>
</feature>
<evidence type="ECO:0000256" key="4">
    <source>
        <dbReference type="ARBA" id="ARBA00022729"/>
    </source>
</evidence>
<organism evidence="10 11">
    <name type="scientific">Rouxiella badensis</name>
    <dbReference type="NCBI Taxonomy" id="1646377"/>
    <lineage>
        <taxon>Bacteria</taxon>
        <taxon>Pseudomonadati</taxon>
        <taxon>Pseudomonadota</taxon>
        <taxon>Gammaproteobacteria</taxon>
        <taxon>Enterobacterales</taxon>
        <taxon>Yersiniaceae</taxon>
        <taxon>Rouxiella</taxon>
    </lineage>
</organism>
<dbReference type="InterPro" id="IPR032694">
    <property type="entry name" value="CopC/D"/>
</dbReference>
<evidence type="ECO:0000256" key="2">
    <source>
        <dbReference type="ARBA" id="ARBA00010509"/>
    </source>
</evidence>
<evidence type="ECO:0000313" key="10">
    <source>
        <dbReference type="EMBL" id="ORJ24781.1"/>
    </source>
</evidence>
<dbReference type="AlphaFoldDB" id="A0A1X0WDH2"/>
<dbReference type="Pfam" id="PF04234">
    <property type="entry name" value="CopC"/>
    <property type="match status" value="1"/>
</dbReference>
<protein>
    <recommendedName>
        <fullName evidence="7">Copper resistance protein C</fullName>
    </recommendedName>
</protein>
<keyword evidence="4 7" id="KW-0732">Signal</keyword>
<dbReference type="STRING" id="1646377.BS640_14750"/>
<dbReference type="NCBIfam" id="NF033814">
    <property type="entry name" value="copper_CopC"/>
    <property type="match status" value="1"/>
</dbReference>